<feature type="transmembrane region" description="Helical" evidence="2">
    <location>
        <begin position="21"/>
        <end position="42"/>
    </location>
</feature>
<feature type="transmembrane region" description="Helical" evidence="2">
    <location>
        <begin position="86"/>
        <end position="108"/>
    </location>
</feature>
<proteinExistence type="predicted"/>
<reference evidence="3 4" key="1">
    <citation type="submission" date="2018-08" db="EMBL/GenBank/DDBJ databases">
        <title>A genome reference for cultivated species of the human gut microbiota.</title>
        <authorList>
            <person name="Zou Y."/>
            <person name="Xue W."/>
            <person name="Luo G."/>
        </authorList>
    </citation>
    <scope>NUCLEOTIDE SEQUENCE [LARGE SCALE GENOMIC DNA]</scope>
    <source>
        <strain evidence="3 4">OF01-3</strain>
    </source>
</reference>
<dbReference type="EMBL" id="QVEU01000006">
    <property type="protein sequence ID" value="RGB75326.1"/>
    <property type="molecule type" value="Genomic_DNA"/>
</dbReference>
<name>A0A3E2TGP1_9FIRM</name>
<evidence type="ECO:0000313" key="3">
    <source>
        <dbReference type="EMBL" id="RGB75326.1"/>
    </source>
</evidence>
<evidence type="ECO:0000256" key="2">
    <source>
        <dbReference type="SAM" id="Phobius"/>
    </source>
</evidence>
<comment type="caution">
    <text evidence="3">The sequence shown here is derived from an EMBL/GenBank/DDBJ whole genome shotgun (WGS) entry which is preliminary data.</text>
</comment>
<dbReference type="RefSeq" id="WP_117522046.1">
    <property type="nucleotide sequence ID" value="NZ_QVEU01000006.1"/>
</dbReference>
<organism evidence="3 4">
    <name type="scientific">Anaerococcus nagyae</name>
    <dbReference type="NCBI Taxonomy" id="1755241"/>
    <lineage>
        <taxon>Bacteria</taxon>
        <taxon>Bacillati</taxon>
        <taxon>Bacillota</taxon>
        <taxon>Tissierellia</taxon>
        <taxon>Tissierellales</taxon>
        <taxon>Peptoniphilaceae</taxon>
        <taxon>Anaerococcus</taxon>
    </lineage>
</organism>
<sequence>MKDTIKFFSIITGIFRSIMTILFLLGVVFTVLVDVNLLIAFLDLLGFTGISLALVKPIIILGFILLFIVNFVITRHIFKAANTGEYHLSNFVFALLFLSITIFFYLTFRNLTTNAIYVLFVLNGILVINSLLGLIARTKGIYAIDDNTIIENKTVNNKNYIEFDENPQIYKNNKDQTEHIKRTTDNKNNKVKVIPIPLSQKSEEESIKNKKSISEKQAKESNIPKDTKVVFESGNNNNISDNTEEIKTNKNSTENSQKDKEN</sequence>
<accession>A0A3E2TGP1</accession>
<keyword evidence="4" id="KW-1185">Reference proteome</keyword>
<feature type="transmembrane region" description="Helical" evidence="2">
    <location>
        <begin position="54"/>
        <end position="74"/>
    </location>
</feature>
<keyword evidence="2" id="KW-0472">Membrane</keyword>
<evidence type="ECO:0000313" key="4">
    <source>
        <dbReference type="Proteomes" id="UP000261011"/>
    </source>
</evidence>
<keyword evidence="2" id="KW-1133">Transmembrane helix</keyword>
<dbReference type="OrthoDB" id="1690260at2"/>
<dbReference type="Proteomes" id="UP000261011">
    <property type="component" value="Unassembled WGS sequence"/>
</dbReference>
<feature type="region of interest" description="Disordered" evidence="1">
    <location>
        <begin position="202"/>
        <end position="262"/>
    </location>
</feature>
<keyword evidence="2" id="KW-0812">Transmembrane</keyword>
<gene>
    <name evidence="3" type="ORF">DXA39_07235</name>
</gene>
<feature type="compositionally biased region" description="Basic and acidic residues" evidence="1">
    <location>
        <begin position="202"/>
        <end position="229"/>
    </location>
</feature>
<dbReference type="AlphaFoldDB" id="A0A3E2TGP1"/>
<feature type="transmembrane region" description="Helical" evidence="2">
    <location>
        <begin position="114"/>
        <end position="135"/>
    </location>
</feature>
<evidence type="ECO:0000256" key="1">
    <source>
        <dbReference type="SAM" id="MobiDB-lite"/>
    </source>
</evidence>
<protein>
    <submittedName>
        <fullName evidence="3">Uncharacterized protein</fullName>
    </submittedName>
</protein>